<feature type="transmembrane region" description="Helical" evidence="7">
    <location>
        <begin position="819"/>
        <end position="840"/>
    </location>
</feature>
<evidence type="ECO:0000313" key="10">
    <source>
        <dbReference type="Proteomes" id="UP000466517"/>
    </source>
</evidence>
<keyword evidence="4 7" id="KW-0812">Transmembrane</keyword>
<dbReference type="PANTHER" id="PTHR33406">
    <property type="entry name" value="MEMBRANE PROTEIN MJ1562-RELATED"/>
    <property type="match status" value="1"/>
</dbReference>
<feature type="transmembrane region" description="Helical" evidence="7">
    <location>
        <begin position="861"/>
        <end position="887"/>
    </location>
</feature>
<keyword evidence="6 7" id="KW-0472">Membrane</keyword>
<dbReference type="AlphaFoldDB" id="A0A7I7XEM1"/>
<keyword evidence="5 7" id="KW-1133">Transmembrane helix</keyword>
<reference evidence="9 10" key="1">
    <citation type="journal article" date="2019" name="Emerg. Microbes Infect.">
        <title>Comprehensive subspecies identification of 175 nontuberculous mycobacteria species based on 7547 genomic profiles.</title>
        <authorList>
            <person name="Matsumoto Y."/>
            <person name="Kinjo T."/>
            <person name="Motooka D."/>
            <person name="Nabeya D."/>
            <person name="Jung N."/>
            <person name="Uechi K."/>
            <person name="Horii T."/>
            <person name="Iida T."/>
            <person name="Fujita J."/>
            <person name="Nakamura S."/>
        </authorList>
    </citation>
    <scope>NUCLEOTIDE SEQUENCE [LARGE SCALE GENOMIC DNA]</scope>
    <source>
        <strain evidence="9 10">JCM 13574</strain>
    </source>
</reference>
<evidence type="ECO:0000256" key="2">
    <source>
        <dbReference type="ARBA" id="ARBA00010157"/>
    </source>
</evidence>
<dbReference type="InterPro" id="IPR004707">
    <property type="entry name" value="MmpL_fam"/>
</dbReference>
<dbReference type="InterPro" id="IPR004869">
    <property type="entry name" value="MMPL_dom"/>
</dbReference>
<feature type="transmembrane region" description="Helical" evidence="7">
    <location>
        <begin position="191"/>
        <end position="210"/>
    </location>
</feature>
<evidence type="ECO:0000256" key="4">
    <source>
        <dbReference type="ARBA" id="ARBA00022692"/>
    </source>
</evidence>
<comment type="subcellular location">
    <subcellularLocation>
        <location evidence="1">Cell membrane</location>
        <topology evidence="1">Multi-pass membrane protein</topology>
    </subcellularLocation>
</comment>
<dbReference type="PANTHER" id="PTHR33406:SF6">
    <property type="entry name" value="MEMBRANE PROTEIN YDGH-RELATED"/>
    <property type="match status" value="1"/>
</dbReference>
<dbReference type="NCBIfam" id="TIGR00833">
    <property type="entry name" value="actII"/>
    <property type="match status" value="1"/>
</dbReference>
<keyword evidence="10" id="KW-1185">Reference proteome</keyword>
<gene>
    <name evidence="9" type="ORF">MMAD_19230</name>
</gene>
<sequence>MSAHQAKRPFFPRTVRMLAIPIIIFWALFAVTTNTFVPKVEDVATELAGPEVPTYAPSQYALLHIGAKFQESNSTSLTMVVLEADKSLNEADHQYYTDLVTRLKNDREHVQYAMDLWGSPVTAAGAQSIDGKATYLLLRLAGNVGQIQANESVDAVRTIIKNDPPPQGLKVYVSGSAPMASDTLSIANNSLNNITIVTIILILVMLLLVYRSLSNVAVPMYSVLFEILIAKGVVSTLGHYGYIPMSSFAVNIVVSLTLGAGTDYGIFLMGRYHEARQLGESREEAYYTAYRGVSPIIIGSGLTIAGSCFCLTFARLDYFHTMGPAVAISMLFTIAAALTLAPALLTLGSLFGLFDPKQAHRGRLYRRIGASVVRWPVPILVASMVVVLIGAIFVPTYSVSYDDRAYQPPTGQANQGFEASDRHFSQSKLFTEMMMVESDHDMRNSADFISLDRVAKELERLPGVAMVQSVTRPLGRPLDHANVPYLFTVQGGASGQQLPFNQHNNDNTDSQAQVQAETVATLGKTIDLTQKLADDLHTTVLTLENLQAVTDEVNQDISNLDDTFRPLKAYFYYEPHCFDIPVCDAMRSLFDSLDGIDALDEQIHNAVTDFQAVDALMPQMVAQLKINRDETQALQTIIVNTYGPAHLQATQTDQTYYDQVNVGNDFDISRSDDYFYMPREGFDNEDVKTDERLMMSPDGKAARFVITHEGNAMAPEGITHVNQFPDAVKAALKETSLAGSRIYIGGAASQNKDIQEYAASDLTIVAIAAFVLIFLIMLVLTRSLMAALVIPGTVAFSFAGAFGLSILVWQHLIGLHLHWLVLPITFVILVAVGSDYNLLLIARVREEIGAGVQTTGLHTGLIRALGSTGGVVTSAGLVFAFTMLAMLTSNLHTIAQVGSTVCIGLLLDTLIVRSFIVPCLIRLLGPWFWWPVLVRSRPRRLSEPTDFPGVTR</sequence>
<feature type="domain" description="Membrane transport protein MMPL" evidence="8">
    <location>
        <begin position="53"/>
        <end position="379"/>
    </location>
</feature>
<evidence type="ECO:0000256" key="1">
    <source>
        <dbReference type="ARBA" id="ARBA00004651"/>
    </source>
</evidence>
<feature type="transmembrane region" description="Helical" evidence="7">
    <location>
        <begin position="289"/>
        <end position="314"/>
    </location>
</feature>
<protein>
    <recommendedName>
        <fullName evidence="8">Membrane transport protein MMPL domain-containing protein</fullName>
    </recommendedName>
</protein>
<dbReference type="Proteomes" id="UP000466517">
    <property type="component" value="Chromosome"/>
</dbReference>
<dbReference type="Pfam" id="PF03176">
    <property type="entry name" value="MMPL"/>
    <property type="match status" value="2"/>
</dbReference>
<dbReference type="EMBL" id="AP022610">
    <property type="protein sequence ID" value="BBZ27628.1"/>
    <property type="molecule type" value="Genomic_DNA"/>
</dbReference>
<feature type="transmembrane region" description="Helical" evidence="7">
    <location>
        <begin position="762"/>
        <end position="780"/>
    </location>
</feature>
<keyword evidence="3" id="KW-1003">Cell membrane</keyword>
<evidence type="ECO:0000259" key="8">
    <source>
        <dbReference type="Pfam" id="PF03176"/>
    </source>
</evidence>
<evidence type="ECO:0000256" key="3">
    <source>
        <dbReference type="ARBA" id="ARBA00022475"/>
    </source>
</evidence>
<feature type="transmembrane region" description="Helical" evidence="7">
    <location>
        <begin position="787"/>
        <end position="813"/>
    </location>
</feature>
<dbReference type="SUPFAM" id="SSF82866">
    <property type="entry name" value="Multidrug efflux transporter AcrB transmembrane domain"/>
    <property type="match status" value="2"/>
</dbReference>
<feature type="transmembrane region" description="Helical" evidence="7">
    <location>
        <begin position="248"/>
        <end position="268"/>
    </location>
</feature>
<feature type="transmembrane region" description="Helical" evidence="7">
    <location>
        <begin position="326"/>
        <end position="354"/>
    </location>
</feature>
<dbReference type="InterPro" id="IPR050545">
    <property type="entry name" value="Mycobact_MmpL"/>
</dbReference>
<evidence type="ECO:0000256" key="6">
    <source>
        <dbReference type="ARBA" id="ARBA00023136"/>
    </source>
</evidence>
<comment type="similarity">
    <text evidence="2">Belongs to the resistance-nodulation-cell division (RND) (TC 2.A.6) family. MmpL subfamily.</text>
</comment>
<organism evidence="9 10">
    <name type="scientific">Mycolicibacterium madagascariense</name>
    <dbReference type="NCBI Taxonomy" id="212765"/>
    <lineage>
        <taxon>Bacteria</taxon>
        <taxon>Bacillati</taxon>
        <taxon>Actinomycetota</taxon>
        <taxon>Actinomycetes</taxon>
        <taxon>Mycobacteriales</taxon>
        <taxon>Mycobacteriaceae</taxon>
        <taxon>Mycolicibacterium</taxon>
    </lineage>
</organism>
<evidence type="ECO:0000256" key="5">
    <source>
        <dbReference type="ARBA" id="ARBA00022989"/>
    </source>
</evidence>
<dbReference type="KEGG" id="mmag:MMAD_19230"/>
<evidence type="ECO:0000313" key="9">
    <source>
        <dbReference type="EMBL" id="BBZ27628.1"/>
    </source>
</evidence>
<proteinExistence type="inferred from homology"/>
<evidence type="ECO:0000256" key="7">
    <source>
        <dbReference type="SAM" id="Phobius"/>
    </source>
</evidence>
<dbReference type="Gene3D" id="1.20.1640.10">
    <property type="entry name" value="Multidrug efflux transporter AcrB transmembrane domain"/>
    <property type="match status" value="2"/>
</dbReference>
<dbReference type="GO" id="GO:0005886">
    <property type="term" value="C:plasma membrane"/>
    <property type="evidence" value="ECO:0007669"/>
    <property type="project" value="UniProtKB-SubCell"/>
</dbReference>
<feature type="domain" description="Membrane transport protein MMPL" evidence="8">
    <location>
        <begin position="631"/>
        <end position="939"/>
    </location>
</feature>
<feature type="transmembrane region" description="Helical" evidence="7">
    <location>
        <begin position="375"/>
        <end position="394"/>
    </location>
</feature>
<name>A0A7I7XEM1_9MYCO</name>
<accession>A0A7I7XEM1</accession>